<dbReference type="AlphaFoldDB" id="A0A2S9QR65"/>
<dbReference type="OrthoDB" id="2055747at2"/>
<comment type="caution">
    <text evidence="3">The sequence shown here is derived from an EMBL/GenBank/DDBJ whole genome shotgun (WGS) entry which is preliminary data.</text>
</comment>
<feature type="transmembrane region" description="Helical" evidence="2">
    <location>
        <begin position="294"/>
        <end position="315"/>
    </location>
</feature>
<dbReference type="InterPro" id="IPR023201">
    <property type="entry name" value="SecY_dom_sf"/>
</dbReference>
<dbReference type="Proteomes" id="UP000238650">
    <property type="component" value="Unassembled WGS sequence"/>
</dbReference>
<feature type="transmembrane region" description="Helical" evidence="2">
    <location>
        <begin position="63"/>
        <end position="84"/>
    </location>
</feature>
<evidence type="ECO:0000313" key="3">
    <source>
        <dbReference type="EMBL" id="PRI12084.1"/>
    </source>
</evidence>
<dbReference type="GO" id="GO:0016020">
    <property type="term" value="C:membrane"/>
    <property type="evidence" value="ECO:0007669"/>
    <property type="project" value="InterPro"/>
</dbReference>
<feature type="transmembrane region" description="Helical" evidence="2">
    <location>
        <begin position="375"/>
        <end position="394"/>
    </location>
</feature>
<feature type="transmembrane region" description="Helical" evidence="2">
    <location>
        <begin position="348"/>
        <end position="369"/>
    </location>
</feature>
<keyword evidence="2" id="KW-1133">Transmembrane helix</keyword>
<dbReference type="RefSeq" id="WP_105804393.1">
    <property type="nucleotide sequence ID" value="NZ_MWZD01000013.1"/>
</dbReference>
<feature type="transmembrane region" description="Helical" evidence="2">
    <location>
        <begin position="163"/>
        <end position="184"/>
    </location>
</feature>
<evidence type="ECO:0000256" key="2">
    <source>
        <dbReference type="SAM" id="Phobius"/>
    </source>
</evidence>
<keyword evidence="2" id="KW-0812">Transmembrane</keyword>
<feature type="transmembrane region" description="Helical" evidence="2">
    <location>
        <begin position="199"/>
        <end position="219"/>
    </location>
</feature>
<dbReference type="GO" id="GO:0015031">
    <property type="term" value="P:protein transport"/>
    <property type="evidence" value="ECO:0007669"/>
    <property type="project" value="InterPro"/>
</dbReference>
<keyword evidence="2" id="KW-0472">Membrane</keyword>
<comment type="similarity">
    <text evidence="1">Belongs to the SecY/SEC61-alpha family.</text>
</comment>
<protein>
    <recommendedName>
        <fullName evidence="5">Accessory Sec system protein translocase subunit SecY2</fullName>
    </recommendedName>
</protein>
<dbReference type="PANTHER" id="PTHR10906">
    <property type="entry name" value="SECY/SEC61-ALPHA FAMILY MEMBER"/>
    <property type="match status" value="1"/>
</dbReference>
<proteinExistence type="inferred from homology"/>
<dbReference type="InterPro" id="IPR002208">
    <property type="entry name" value="SecY/SEC61-alpha"/>
</dbReference>
<sequence>MARIREGKFASLQTKLLWTALFFALFLIGRNIPIPLLHGELAGSGLQLLAAANVATGGDFFSPSLFSLGLGPWMAAAILWRFLFIGKFVRGRKIPQTTEDRARNVFVVILAVIQAIAMVSRYEVSPIGWPGDAGRALAESIVVLLLTAGALVVAWLAHRNEELGLGGITMFILYQLVFTFVGNLDSLPAAVAEAGESGILWVIVLACAGAIGFAILSGVREVRLHVNKVSIDSGYIGVSYLPIKFNPAGPSPIMYSLALLVIPQSVARALGAVLPGAETGADRFLDVWSLAHPVGFIAYLLLLFGLTLFFGLLTIDPRETAKRMRDRGEYFDGIPPGAATLRHLRSRVLRLSAISGALLVLLTGLPLAFLGAHPALQYLLMLPGTLMIVIGLLWRLREEIADTLIGKRYDFAFDTRVREVRA</sequence>
<dbReference type="EMBL" id="MWZD01000013">
    <property type="protein sequence ID" value="PRI12084.1"/>
    <property type="molecule type" value="Genomic_DNA"/>
</dbReference>
<gene>
    <name evidence="3" type="ORF">B4915_03220</name>
</gene>
<name>A0A2S9QR65_9MICO</name>
<keyword evidence="4" id="KW-1185">Reference proteome</keyword>
<evidence type="ECO:0000313" key="4">
    <source>
        <dbReference type="Proteomes" id="UP000238650"/>
    </source>
</evidence>
<feature type="transmembrane region" description="Helical" evidence="2">
    <location>
        <begin position="105"/>
        <end position="124"/>
    </location>
</feature>
<organism evidence="3 4">
    <name type="scientific">Leucobacter massiliensis</name>
    <dbReference type="NCBI Taxonomy" id="1686285"/>
    <lineage>
        <taxon>Bacteria</taxon>
        <taxon>Bacillati</taxon>
        <taxon>Actinomycetota</taxon>
        <taxon>Actinomycetes</taxon>
        <taxon>Micrococcales</taxon>
        <taxon>Microbacteriaceae</taxon>
        <taxon>Leucobacter</taxon>
    </lineage>
</organism>
<dbReference type="SUPFAM" id="SSF103491">
    <property type="entry name" value="Preprotein translocase SecY subunit"/>
    <property type="match status" value="1"/>
</dbReference>
<dbReference type="PIRSF" id="PIRSF004557">
    <property type="entry name" value="SecY"/>
    <property type="match status" value="1"/>
</dbReference>
<dbReference type="Pfam" id="PF00344">
    <property type="entry name" value="SecY"/>
    <property type="match status" value="1"/>
</dbReference>
<dbReference type="Gene3D" id="1.10.3370.10">
    <property type="entry name" value="SecY subunit domain"/>
    <property type="match status" value="1"/>
</dbReference>
<evidence type="ECO:0008006" key="5">
    <source>
        <dbReference type="Google" id="ProtNLM"/>
    </source>
</evidence>
<reference evidence="3 4" key="1">
    <citation type="journal article" date="2017" name="New Microbes New Infect">
        <title>Genome sequence of 'Leucobacter massiliensis' sp. nov. isolated from human pharynx after travel to the 2014 Hajj.</title>
        <authorList>
            <person name="Leangapichart T."/>
            <person name="Gautret P."/>
            <person name="Nguyen T.T."/>
            <person name="Armstrong N."/>
            <person name="Rolain J.M."/>
        </authorList>
    </citation>
    <scope>NUCLEOTIDE SEQUENCE [LARGE SCALE GENOMIC DNA]</scope>
    <source>
        <strain evidence="3 4">122RC15</strain>
    </source>
</reference>
<feature type="transmembrane region" description="Helical" evidence="2">
    <location>
        <begin position="136"/>
        <end position="156"/>
    </location>
</feature>
<dbReference type="PRINTS" id="PR00303">
    <property type="entry name" value="SECYTRNLCASE"/>
</dbReference>
<evidence type="ECO:0000256" key="1">
    <source>
        <dbReference type="RuleBase" id="RU004349"/>
    </source>
</evidence>
<accession>A0A2S9QR65</accession>